<proteinExistence type="predicted"/>
<sequence length="170" mass="18670">MNTTDTYLNLIDRAIGTLDRLPELAPAQLNAHPSGHPNSVAWNLWHAGRVLDAMGAADLASQDQVWLDQDFRARFNVGELGDATGFGHTDEEAATIIVEDHQLLEDYIVASLKALRTYVESLDADAFDEVIGEFAGKPETRQDRLSLILIDAVQHIAQAQYVAGMTEVRA</sequence>
<evidence type="ECO:0000259" key="1">
    <source>
        <dbReference type="Pfam" id="PF12867"/>
    </source>
</evidence>
<dbReference type="EMBL" id="CP126970">
    <property type="protein sequence ID" value="WIM71018.1"/>
    <property type="molecule type" value="Genomic_DNA"/>
</dbReference>
<name>A0ABY8VQS9_9CORY</name>
<dbReference type="Pfam" id="PF12867">
    <property type="entry name" value="DinB_2"/>
    <property type="match status" value="1"/>
</dbReference>
<dbReference type="RefSeq" id="WP_284875593.1">
    <property type="nucleotide sequence ID" value="NZ_CP126970.1"/>
</dbReference>
<gene>
    <name evidence="2" type="ORF">QP029_04210</name>
</gene>
<dbReference type="Gene3D" id="1.20.120.450">
    <property type="entry name" value="dinb family like domain"/>
    <property type="match status" value="1"/>
</dbReference>
<dbReference type="InterPro" id="IPR034660">
    <property type="entry name" value="DinB/YfiT-like"/>
</dbReference>
<dbReference type="SUPFAM" id="SSF109854">
    <property type="entry name" value="DinB/YfiT-like putative metalloenzymes"/>
    <property type="match status" value="1"/>
</dbReference>
<organism evidence="2 3">
    <name type="scientific">Corynebacterium suedekumii</name>
    <dbReference type="NCBI Taxonomy" id="3049801"/>
    <lineage>
        <taxon>Bacteria</taxon>
        <taxon>Bacillati</taxon>
        <taxon>Actinomycetota</taxon>
        <taxon>Actinomycetes</taxon>
        <taxon>Mycobacteriales</taxon>
        <taxon>Corynebacteriaceae</taxon>
        <taxon>Corynebacterium</taxon>
    </lineage>
</organism>
<reference evidence="2 3" key="1">
    <citation type="submission" date="2023-05" db="EMBL/GenBank/DDBJ databases">
        <title>Corynebacterium suedekumii sp. nov. and Corynebacterium breve sp. nov. isolated from raw cow's milk.</title>
        <authorList>
            <person name="Baer M.K."/>
            <person name="Mehl L."/>
            <person name="Hellmuth R."/>
            <person name="Marke G."/>
            <person name="Lipski A."/>
        </authorList>
    </citation>
    <scope>NUCLEOTIDE SEQUENCE [LARGE SCALE GENOMIC DNA]</scope>
    <source>
        <strain evidence="2 3">LM112</strain>
    </source>
</reference>
<evidence type="ECO:0000313" key="3">
    <source>
        <dbReference type="Proteomes" id="UP001238805"/>
    </source>
</evidence>
<dbReference type="InterPro" id="IPR024775">
    <property type="entry name" value="DinB-like"/>
</dbReference>
<protein>
    <submittedName>
        <fullName evidence="2">DinB family protein</fullName>
    </submittedName>
</protein>
<keyword evidence="3" id="KW-1185">Reference proteome</keyword>
<accession>A0ABY8VQS9</accession>
<evidence type="ECO:0000313" key="2">
    <source>
        <dbReference type="EMBL" id="WIM71018.1"/>
    </source>
</evidence>
<feature type="domain" description="DinB-like" evidence="1">
    <location>
        <begin position="17"/>
        <end position="159"/>
    </location>
</feature>
<dbReference type="Proteomes" id="UP001238805">
    <property type="component" value="Chromosome"/>
</dbReference>